<name>A0A553NNF3_TIGCA</name>
<comment type="caution">
    <text evidence="2">The sequence shown here is derived from an EMBL/GenBank/DDBJ whole genome shotgun (WGS) entry which is preliminary data.</text>
</comment>
<dbReference type="SUPFAM" id="SSF50965">
    <property type="entry name" value="Galactose oxidase, central domain"/>
    <property type="match status" value="1"/>
</dbReference>
<keyword evidence="1" id="KW-0732">Signal</keyword>
<organism evidence="2 3">
    <name type="scientific">Tigriopus californicus</name>
    <name type="common">Marine copepod</name>
    <dbReference type="NCBI Taxonomy" id="6832"/>
    <lineage>
        <taxon>Eukaryota</taxon>
        <taxon>Metazoa</taxon>
        <taxon>Ecdysozoa</taxon>
        <taxon>Arthropoda</taxon>
        <taxon>Crustacea</taxon>
        <taxon>Multicrustacea</taxon>
        <taxon>Hexanauplia</taxon>
        <taxon>Copepoda</taxon>
        <taxon>Harpacticoida</taxon>
        <taxon>Harpacticidae</taxon>
        <taxon>Tigriopus</taxon>
    </lineage>
</organism>
<dbReference type="AlphaFoldDB" id="A0A553NNF3"/>
<sequence length="350" mass="39285">MSVQPLLFFFLLLLGSPSLLIHGLSFQAEHIIVDAKRLEPLVLSTATHQCPLSPFPSGQWPMFGGQVDSRPTICTHGRNYGDMSKCYQYIGRRWSQTFQMPESIMSATSTQINKGSDMWVASGRMTPKGKSWPQYTNKTYIVQGPQDIRPGIDLPYHSRSPQLLHFSGEKVLYVAPSTDYRLWNKVLVSIIDLDEVTPTWISLTPYTRVGRGVRYRYFVVAPTSGNTEPKLFAFSAANSYYSDDVTLTSQVLDLSTNQWSTGPSATNSYRQFSTVYGHVLFFEGEVYVFGNSMGLESFDMPVHLDENNKIEGLHFPLENGSGKWTGIKNTAKSTDSYFLDYVSCSGMVDC</sequence>
<dbReference type="EMBL" id="VCGU01000011">
    <property type="protein sequence ID" value="TRY66982.1"/>
    <property type="molecule type" value="Genomic_DNA"/>
</dbReference>
<reference evidence="2 3" key="1">
    <citation type="journal article" date="2018" name="Nat. Ecol. Evol.">
        <title>Genomic signatures of mitonuclear coevolution across populations of Tigriopus californicus.</title>
        <authorList>
            <person name="Barreto F.S."/>
            <person name="Watson E.T."/>
            <person name="Lima T.G."/>
            <person name="Willett C.S."/>
            <person name="Edmands S."/>
            <person name="Li W."/>
            <person name="Burton R.S."/>
        </authorList>
    </citation>
    <scope>NUCLEOTIDE SEQUENCE [LARGE SCALE GENOMIC DNA]</scope>
    <source>
        <strain evidence="2 3">San Diego</strain>
    </source>
</reference>
<evidence type="ECO:0000313" key="2">
    <source>
        <dbReference type="EMBL" id="TRY66982.1"/>
    </source>
</evidence>
<evidence type="ECO:0000313" key="3">
    <source>
        <dbReference type="Proteomes" id="UP000318571"/>
    </source>
</evidence>
<dbReference type="Proteomes" id="UP000318571">
    <property type="component" value="Chromosome 4"/>
</dbReference>
<proteinExistence type="predicted"/>
<protein>
    <submittedName>
        <fullName evidence="2">Uncharacterized protein</fullName>
    </submittedName>
</protein>
<feature type="chain" id="PRO_5022027235" evidence="1">
    <location>
        <begin position="24"/>
        <end position="350"/>
    </location>
</feature>
<accession>A0A553NNF3</accession>
<dbReference type="InterPro" id="IPR011043">
    <property type="entry name" value="Gal_Oxase/kelch_b-propeller"/>
</dbReference>
<keyword evidence="3" id="KW-1185">Reference proteome</keyword>
<dbReference type="InterPro" id="IPR015915">
    <property type="entry name" value="Kelch-typ_b-propeller"/>
</dbReference>
<evidence type="ECO:0000256" key="1">
    <source>
        <dbReference type="SAM" id="SignalP"/>
    </source>
</evidence>
<gene>
    <name evidence="2" type="ORF">TCAL_05160</name>
</gene>
<feature type="signal peptide" evidence="1">
    <location>
        <begin position="1"/>
        <end position="23"/>
    </location>
</feature>
<dbReference type="Gene3D" id="2.120.10.80">
    <property type="entry name" value="Kelch-type beta propeller"/>
    <property type="match status" value="1"/>
</dbReference>